<dbReference type="Proteomes" id="UP000095214">
    <property type="component" value="Chromosome"/>
</dbReference>
<keyword evidence="5" id="KW-0472">Membrane</keyword>
<protein>
    <submittedName>
        <fullName evidence="6">Thiamine pyrophosphokinase</fullName>
    </submittedName>
</protein>
<evidence type="ECO:0000313" key="7">
    <source>
        <dbReference type="Proteomes" id="UP000095214"/>
    </source>
</evidence>
<keyword evidence="5" id="KW-0812">Transmembrane</keyword>
<dbReference type="KEGG" id="phon:BH719_00030"/>
<keyword evidence="4" id="KW-0067">ATP-binding</keyword>
<keyword evidence="5" id="KW-1133">Transmembrane helix</keyword>
<dbReference type="OrthoDB" id="5169996at2"/>
<organism evidence="6 7">
    <name type="scientific">Pauljensenia hongkongensis</name>
    <dbReference type="NCBI Taxonomy" id="178339"/>
    <lineage>
        <taxon>Bacteria</taxon>
        <taxon>Bacillati</taxon>
        <taxon>Actinomycetota</taxon>
        <taxon>Actinomycetes</taxon>
        <taxon>Actinomycetales</taxon>
        <taxon>Actinomycetaceae</taxon>
        <taxon>Pauljensenia</taxon>
    </lineage>
</organism>
<sequence>MRDTSTPDDIQGRVRVDERPRALATRLEAGEIAVIDRPDLDRQSALALAARQPAAVLNAAPSATGRHKVLGAAALLDAGIPLIDDLGQDIMTLREGERIRIVGDRVLRDGSVVASGRRVAGEDAAAEDDTGLATQVEAFTASIDDYLALDGDLLIRGEGSPQLAGIVDSRPVLLVVDGPRLAEDLAVLGPWRKEAAPIVVAVDAGADAALAHRITPHVVVGDATLMGEKAIRKAKRVVVRVGSDGIAPGRERLDRMGVPYETVTMSGSAQDAACVVATHAGASAIVTAGMERGLDDFLDQGRAAMAPAFFSRLVAGDLLIAPQAVAATHKPRPRGWALVLLAVVALVLMGAALWSTPWGNDAFHRLFGLATHLSTGPGYAQALIGGVL</sequence>
<dbReference type="RefSeq" id="WP_009399635.1">
    <property type="nucleotide sequence ID" value="NZ_CP017298.1"/>
</dbReference>
<accession>A0A1D8B015</accession>
<reference evidence="6 7" key="1">
    <citation type="submission" date="2016-09" db="EMBL/GenBank/DDBJ databases">
        <title>Complete genome sequence of Actinomyces hongkongensis HKU8.</title>
        <authorList>
            <person name="Gao Y.-X."/>
            <person name="Zhou Y.-Y."/>
            <person name="Xie Y."/>
            <person name="Wang M."/>
            <person name="Wang S.-J."/>
            <person name="Shen S.-G."/>
        </authorList>
    </citation>
    <scope>NUCLEOTIDE SEQUENCE [LARGE SCALE GENOMIC DNA]</scope>
    <source>
        <strain evidence="6 7">HKU8</strain>
    </source>
</reference>
<evidence type="ECO:0000313" key="6">
    <source>
        <dbReference type="EMBL" id="AOS46483.1"/>
    </source>
</evidence>
<evidence type="ECO:0000256" key="2">
    <source>
        <dbReference type="ARBA" id="ARBA00022741"/>
    </source>
</evidence>
<evidence type="ECO:0000256" key="5">
    <source>
        <dbReference type="SAM" id="Phobius"/>
    </source>
</evidence>
<dbReference type="InterPro" id="IPR036759">
    <property type="entry name" value="TPK_catalytic_sf"/>
</dbReference>
<evidence type="ECO:0000256" key="3">
    <source>
        <dbReference type="ARBA" id="ARBA00022777"/>
    </source>
</evidence>
<dbReference type="AlphaFoldDB" id="A0A1D8B015"/>
<keyword evidence="3 6" id="KW-0418">Kinase</keyword>
<dbReference type="EMBL" id="CP017298">
    <property type="protein sequence ID" value="AOS46483.1"/>
    <property type="molecule type" value="Genomic_DNA"/>
</dbReference>
<dbReference type="GO" id="GO:0016301">
    <property type="term" value="F:kinase activity"/>
    <property type="evidence" value="ECO:0007669"/>
    <property type="project" value="UniProtKB-KW"/>
</dbReference>
<dbReference type="SUPFAM" id="SSF63999">
    <property type="entry name" value="Thiamin pyrophosphokinase, catalytic domain"/>
    <property type="match status" value="1"/>
</dbReference>
<name>A0A1D8B015_9ACTO</name>
<dbReference type="GO" id="GO:0009229">
    <property type="term" value="P:thiamine diphosphate biosynthetic process"/>
    <property type="evidence" value="ECO:0007669"/>
    <property type="project" value="InterPro"/>
</dbReference>
<keyword evidence="7" id="KW-1185">Reference proteome</keyword>
<dbReference type="InterPro" id="IPR047795">
    <property type="entry name" value="Put_SteA-like"/>
</dbReference>
<keyword evidence="2" id="KW-0547">Nucleotide-binding</keyword>
<feature type="transmembrane region" description="Helical" evidence="5">
    <location>
        <begin position="335"/>
        <end position="355"/>
    </location>
</feature>
<evidence type="ECO:0000256" key="4">
    <source>
        <dbReference type="ARBA" id="ARBA00022840"/>
    </source>
</evidence>
<dbReference type="GO" id="GO:0004788">
    <property type="term" value="F:thiamine diphosphokinase activity"/>
    <property type="evidence" value="ECO:0007669"/>
    <property type="project" value="InterPro"/>
</dbReference>
<gene>
    <name evidence="6" type="ORF">BH719_00030</name>
</gene>
<keyword evidence="1" id="KW-0808">Transferase</keyword>
<dbReference type="GO" id="GO:0005524">
    <property type="term" value="F:ATP binding"/>
    <property type="evidence" value="ECO:0007669"/>
    <property type="project" value="UniProtKB-KW"/>
</dbReference>
<dbReference type="NCBIfam" id="NF040608">
    <property type="entry name" value="division_SteA"/>
    <property type="match status" value="1"/>
</dbReference>
<evidence type="ECO:0000256" key="1">
    <source>
        <dbReference type="ARBA" id="ARBA00022679"/>
    </source>
</evidence>
<proteinExistence type="predicted"/>
<dbReference type="STRING" id="178339.BH719_00030"/>